<comment type="caution">
    <text evidence="3">The sequence shown here is derived from an EMBL/GenBank/DDBJ whole genome shotgun (WGS) entry which is preliminary data.</text>
</comment>
<name>A0A177V7S7_9BASI</name>
<dbReference type="EMBL" id="LWDD02000096">
    <property type="protein sequence ID" value="KAE8264025.1"/>
    <property type="molecule type" value="Genomic_DNA"/>
</dbReference>
<feature type="region of interest" description="Disordered" evidence="1">
    <location>
        <begin position="62"/>
        <end position="115"/>
    </location>
</feature>
<protein>
    <submittedName>
        <fullName evidence="3">Uncharacterized protein</fullName>
    </submittedName>
</protein>
<reference evidence="3" key="1">
    <citation type="submission" date="2016-04" db="EMBL/GenBank/DDBJ databases">
        <authorList>
            <person name="Nguyen H.D."/>
            <person name="Kesanakurti P."/>
            <person name="Cullis J."/>
            <person name="Levesque C.A."/>
            <person name="Hambleton S."/>
        </authorList>
    </citation>
    <scope>NUCLEOTIDE SEQUENCE</scope>
    <source>
        <strain evidence="3">DAOMC 238032</strain>
    </source>
</reference>
<dbReference type="Proteomes" id="UP000077671">
    <property type="component" value="Unassembled WGS sequence"/>
</dbReference>
<proteinExistence type="predicted"/>
<dbReference type="AlphaFoldDB" id="A0A177V7S7"/>
<feature type="compositionally biased region" description="Low complexity" evidence="1">
    <location>
        <begin position="70"/>
        <end position="86"/>
    </location>
</feature>
<feature type="region of interest" description="Disordered" evidence="1">
    <location>
        <begin position="226"/>
        <end position="245"/>
    </location>
</feature>
<evidence type="ECO:0000313" key="3">
    <source>
        <dbReference type="EMBL" id="KAE8264025.1"/>
    </source>
</evidence>
<evidence type="ECO:0000256" key="1">
    <source>
        <dbReference type="SAM" id="MobiDB-lite"/>
    </source>
</evidence>
<dbReference type="EMBL" id="CAJHJG010001489">
    <property type="protein sequence ID" value="CAD6912865.1"/>
    <property type="molecule type" value="Genomic_DNA"/>
</dbReference>
<feature type="compositionally biased region" description="Low complexity" evidence="1">
    <location>
        <begin position="21"/>
        <end position="41"/>
    </location>
</feature>
<accession>A0A177V7S7</accession>
<evidence type="ECO:0000313" key="5">
    <source>
        <dbReference type="Proteomes" id="UP000836402"/>
    </source>
</evidence>
<gene>
    <name evidence="3" type="ORF">A4X03_0g1245</name>
    <name evidence="2" type="ORF">JKIAZH3_G1421</name>
</gene>
<evidence type="ECO:0000313" key="2">
    <source>
        <dbReference type="EMBL" id="CAD6912865.1"/>
    </source>
</evidence>
<evidence type="ECO:0000313" key="4">
    <source>
        <dbReference type="Proteomes" id="UP000077671"/>
    </source>
</evidence>
<organism evidence="3 4">
    <name type="scientific">Tilletia caries</name>
    <name type="common">wheat bunt fungus</name>
    <dbReference type="NCBI Taxonomy" id="13290"/>
    <lineage>
        <taxon>Eukaryota</taxon>
        <taxon>Fungi</taxon>
        <taxon>Dikarya</taxon>
        <taxon>Basidiomycota</taxon>
        <taxon>Ustilaginomycotina</taxon>
        <taxon>Exobasidiomycetes</taxon>
        <taxon>Tilletiales</taxon>
        <taxon>Tilletiaceae</taxon>
        <taxon>Tilletia</taxon>
    </lineage>
</organism>
<feature type="compositionally biased region" description="Low complexity" evidence="1">
    <location>
        <begin position="186"/>
        <end position="209"/>
    </location>
</feature>
<reference evidence="3" key="2">
    <citation type="journal article" date="2019" name="IMA Fungus">
        <title>Genome sequencing and comparison of five Tilletia species to identify candidate genes for the detection of regulated species infecting wheat.</title>
        <authorList>
            <person name="Nguyen H.D.T."/>
            <person name="Sultana T."/>
            <person name="Kesanakurti P."/>
            <person name="Hambleton S."/>
        </authorList>
    </citation>
    <scope>NUCLEOTIDE SEQUENCE</scope>
    <source>
        <strain evidence="3">DAOMC 238032</strain>
    </source>
</reference>
<sequence length="275" mass="29153">MIRLSTINGVLRTLVQPNTPAPTATATATDDAPPPASSSSSHQHPHTALILIAHSGQVYSSATTLPIPSPQSHHQQQQQSQPQRHPNGLFVNHPQQSPGAPTDHHSTLDSPSKQLLPSLVGDERIRVLAGLATSLWREELMNENPAVPYLVPTELGTVLVQPLGGGRSAGFPLSPQNSPPTEDHFQPQQQQQQYQPSSDSPSDSTFQQAQRRRAASIRTSRLLLVLNSSPPSPKSETDEGTTASDEAAAALETLISVASAGAQHLSPALASLVQA</sequence>
<dbReference type="Proteomes" id="UP000836402">
    <property type="component" value="Unassembled WGS sequence"/>
</dbReference>
<keyword evidence="5" id="KW-1185">Reference proteome</keyword>
<feature type="region of interest" description="Disordered" evidence="1">
    <location>
        <begin position="162"/>
        <end position="212"/>
    </location>
</feature>
<feature type="region of interest" description="Disordered" evidence="1">
    <location>
        <begin position="15"/>
        <end position="44"/>
    </location>
</feature>
<reference evidence="2" key="3">
    <citation type="submission" date="2020-10" db="EMBL/GenBank/DDBJ databases">
        <authorList>
            <person name="Sedaghatjoo S."/>
        </authorList>
    </citation>
    <scope>NUCLEOTIDE SEQUENCE</scope>
    <source>
        <strain evidence="2">AZH3</strain>
    </source>
</reference>